<keyword evidence="2 4" id="KW-0694">RNA-binding</keyword>
<dbReference type="GeneID" id="113735212"/>
<evidence type="ECO:0000256" key="2">
    <source>
        <dbReference type="ARBA" id="ARBA00022884"/>
    </source>
</evidence>
<comment type="subcellular location">
    <subcellularLocation>
        <location evidence="1">Nucleus</location>
    </subcellularLocation>
</comment>
<sequence>MMDASAAASTSSSSSAGADYLPETLSRSYSSSLLDHDRPLHRFKSSSLSSSPSDPCLYKSASLSKLNARAPEFVPRISISSAAASPSSSPSLLSPSVSSPSLSSLSSSCGNLLSLVQSEQQSDLAATFVVPRPPGVPSLVHVFNSNGASSSASSRAVFQLTSSSLDTNLASALGYPSQLQLYGVAAPGFGGFLNQQQDLSVLAHSSSDAFDPSKIGLSEEIALKIINQVEFYFSDINLATTGFLYKIMVKDPEGFVPISVIASIKKIKTLTKSQSQLASVLKGSSKLVVSEDGKKVRRLHPLTELDMEDVQSRIIIAENLPEDHCHQNLLKIFSAVGSVKSIRSCQPSGPTVTSTSRAAKGDPVNFSNKLHAFVEYESVELAEKAVLELNEGNWRNGLKVRLLLKRSPKAAQARDKKAGHEGEYSFKDEDGFGPEHIQQHEKCLDDFVQPPNEPMWEEHGNNKEGGLRKSRSREFREVNENRGWGKGRGRPAYNSNNRGNHPGVASNVPLNIEQPTAAKQPPVPRMPDGTKGFSMGRGKPVAVRIV</sequence>
<dbReference type="Pfam" id="PF05383">
    <property type="entry name" value="La"/>
    <property type="match status" value="1"/>
</dbReference>
<dbReference type="SUPFAM" id="SSF54928">
    <property type="entry name" value="RNA-binding domain, RBD"/>
    <property type="match status" value="1"/>
</dbReference>
<dbReference type="GO" id="GO:1990904">
    <property type="term" value="C:ribonucleoprotein complex"/>
    <property type="evidence" value="ECO:0007669"/>
    <property type="project" value="InterPro"/>
</dbReference>
<feature type="domain" description="HTH La-type RNA-binding" evidence="7">
    <location>
        <begin position="215"/>
        <end position="306"/>
    </location>
</feature>
<dbReference type="InterPro" id="IPR006630">
    <property type="entry name" value="La_HTH"/>
</dbReference>
<dbReference type="PROSITE" id="PS50961">
    <property type="entry name" value="HTH_LA"/>
    <property type="match status" value="1"/>
</dbReference>
<evidence type="ECO:0000256" key="4">
    <source>
        <dbReference type="PROSITE-ProRule" id="PRU00332"/>
    </source>
</evidence>
<dbReference type="InterPro" id="IPR045180">
    <property type="entry name" value="La_dom_prot"/>
</dbReference>
<dbReference type="InterPro" id="IPR034878">
    <property type="entry name" value="La-rel_plant_RRM"/>
</dbReference>
<feature type="domain" description="RRM" evidence="6">
    <location>
        <begin position="313"/>
        <end position="407"/>
    </location>
</feature>
<organism evidence="8 9">
    <name type="scientific">Coffea arabica</name>
    <name type="common">Arabian coffee</name>
    <dbReference type="NCBI Taxonomy" id="13443"/>
    <lineage>
        <taxon>Eukaryota</taxon>
        <taxon>Viridiplantae</taxon>
        <taxon>Streptophyta</taxon>
        <taxon>Embryophyta</taxon>
        <taxon>Tracheophyta</taxon>
        <taxon>Spermatophyta</taxon>
        <taxon>Magnoliopsida</taxon>
        <taxon>eudicotyledons</taxon>
        <taxon>Gunneridae</taxon>
        <taxon>Pentapetalae</taxon>
        <taxon>asterids</taxon>
        <taxon>lamiids</taxon>
        <taxon>Gentianales</taxon>
        <taxon>Rubiaceae</taxon>
        <taxon>Ixoroideae</taxon>
        <taxon>Gardenieae complex</taxon>
        <taxon>Bertiereae - Coffeeae clade</taxon>
        <taxon>Coffeeae</taxon>
        <taxon>Coffea</taxon>
    </lineage>
</organism>
<gene>
    <name evidence="9" type="primary">LOC113735212</name>
</gene>
<dbReference type="InterPro" id="IPR035979">
    <property type="entry name" value="RBD_domain_sf"/>
</dbReference>
<evidence type="ECO:0000256" key="5">
    <source>
        <dbReference type="SAM" id="MobiDB-lite"/>
    </source>
</evidence>
<dbReference type="GO" id="GO:0003729">
    <property type="term" value="F:mRNA binding"/>
    <property type="evidence" value="ECO:0007669"/>
    <property type="project" value="TreeGrafter"/>
</dbReference>
<dbReference type="RefSeq" id="XP_027118007.1">
    <property type="nucleotide sequence ID" value="XM_027262206.2"/>
</dbReference>
<feature type="region of interest" description="Disordered" evidence="5">
    <location>
        <begin position="452"/>
        <end position="546"/>
    </location>
</feature>
<dbReference type="SMART" id="SM00715">
    <property type="entry name" value="LA"/>
    <property type="match status" value="1"/>
</dbReference>
<dbReference type="CDD" id="cd12288">
    <property type="entry name" value="RRM_La_like_plant"/>
    <property type="match status" value="1"/>
</dbReference>
<dbReference type="InterPro" id="IPR012677">
    <property type="entry name" value="Nucleotide-bd_a/b_plait_sf"/>
</dbReference>
<keyword evidence="3" id="KW-0539">Nucleus</keyword>
<reference evidence="8" key="1">
    <citation type="journal article" date="2025" name="Foods">
        <title>Unveiling the Microbial Signatures of Arabica Coffee Cherries: Insights into Ripeness Specific Diversity, Functional Traits, and Implications for Quality and Safety.</title>
        <authorList>
            <consortium name="RefSeq"/>
            <person name="Tenea G.N."/>
            <person name="Cifuentes V."/>
            <person name="Reyes P."/>
            <person name="Cevallos-Vallejos M."/>
        </authorList>
    </citation>
    <scope>NUCLEOTIDE SEQUENCE [LARGE SCALE GENOMIC DNA]</scope>
</reference>
<proteinExistence type="predicted"/>
<dbReference type="OrthoDB" id="435402at2759"/>
<reference evidence="9" key="2">
    <citation type="submission" date="2025-08" db="UniProtKB">
        <authorList>
            <consortium name="RefSeq"/>
        </authorList>
    </citation>
    <scope>IDENTIFICATION</scope>
    <source>
        <tissue evidence="9">Leaves</tissue>
    </source>
</reference>
<dbReference type="SUPFAM" id="SSF46785">
    <property type="entry name" value="Winged helix' DNA-binding domain"/>
    <property type="match status" value="1"/>
</dbReference>
<feature type="compositionally biased region" description="Basic and acidic residues" evidence="5">
    <location>
        <begin position="456"/>
        <end position="480"/>
    </location>
</feature>
<dbReference type="InterPro" id="IPR036390">
    <property type="entry name" value="WH_DNA-bd_sf"/>
</dbReference>
<dbReference type="GO" id="GO:0005634">
    <property type="term" value="C:nucleus"/>
    <property type="evidence" value="ECO:0007669"/>
    <property type="project" value="UniProtKB-SubCell"/>
</dbReference>
<dbReference type="InterPro" id="IPR036388">
    <property type="entry name" value="WH-like_DNA-bd_sf"/>
</dbReference>
<dbReference type="InterPro" id="IPR000504">
    <property type="entry name" value="RRM_dom"/>
</dbReference>
<evidence type="ECO:0000256" key="1">
    <source>
        <dbReference type="ARBA" id="ARBA00004123"/>
    </source>
</evidence>
<evidence type="ECO:0000313" key="8">
    <source>
        <dbReference type="Proteomes" id="UP001652660"/>
    </source>
</evidence>
<dbReference type="GO" id="GO:0006396">
    <property type="term" value="P:RNA processing"/>
    <property type="evidence" value="ECO:0007669"/>
    <property type="project" value="InterPro"/>
</dbReference>
<keyword evidence="8" id="KW-1185">Reference proteome</keyword>
<name>A0A6P6WX09_COFAR</name>
<dbReference type="Gene3D" id="3.30.70.330">
    <property type="match status" value="1"/>
</dbReference>
<dbReference type="PANTHER" id="PTHR22792:SF66">
    <property type="entry name" value="LA-RELATED PROTEIN 6B"/>
    <property type="match status" value="1"/>
</dbReference>
<accession>A0A6P6WX09</accession>
<protein>
    <submittedName>
        <fullName evidence="9">La-related protein 6B isoform X1</fullName>
    </submittedName>
</protein>
<dbReference type="AlphaFoldDB" id="A0A6P6WX09"/>
<evidence type="ECO:0000256" key="3">
    <source>
        <dbReference type="ARBA" id="ARBA00023242"/>
    </source>
</evidence>
<dbReference type="InterPro" id="IPR002344">
    <property type="entry name" value="Lupus_La"/>
</dbReference>
<evidence type="ECO:0000259" key="6">
    <source>
        <dbReference type="PROSITE" id="PS50102"/>
    </source>
</evidence>
<dbReference type="PRINTS" id="PR00302">
    <property type="entry name" value="LUPUSLA"/>
</dbReference>
<dbReference type="PROSITE" id="PS50102">
    <property type="entry name" value="RRM"/>
    <property type="match status" value="1"/>
</dbReference>
<evidence type="ECO:0000259" key="7">
    <source>
        <dbReference type="PROSITE" id="PS50961"/>
    </source>
</evidence>
<evidence type="ECO:0000313" key="9">
    <source>
        <dbReference type="RefSeq" id="XP_027118007.1"/>
    </source>
</evidence>
<dbReference type="PANTHER" id="PTHR22792">
    <property type="entry name" value="LUPUS LA PROTEIN-RELATED"/>
    <property type="match status" value="1"/>
</dbReference>
<dbReference type="Proteomes" id="UP001652660">
    <property type="component" value="Chromosome 3c"/>
</dbReference>
<dbReference type="Gene3D" id="1.10.10.10">
    <property type="entry name" value="Winged helix-like DNA-binding domain superfamily/Winged helix DNA-binding domain"/>
    <property type="match status" value="1"/>
</dbReference>